<sequence>MVLLYIFINQQISEFDSALFTLDSVYSRYQIVETDTVIPETLFVSTPLDTSGKEEGFRISGAKELSFDIKEGFDQGMKVNIRGEVEGVTVEGDLSDKATSGSTIQLSDVEKISLKVSTKNFYGALGDLSLPLLFGITDEIQGGRLAVHDAQQENFAAVAYAVNRGEMKRIRFNGEEGKQSPYFLGENIIIGSEKVYLTQGVGPPSLLVRDDDYNIDYETGILSFTNKNIITNHSRIEVEYQEAVQDYQSIYTETDAETKIGDFVFAGMYRRISDEKETPLSFTFTPAEIESLKNAGDSATVMHTFADTSSEGDYIFEVDHFTFVGQGNGDYRVTFFYVGENKGEYIYDPNIKAFAYQGPGAGNYSPTRYIPLPVQDEFYGFKMEAFNALEVNVYGSEYDRNTFSTIDDHDNRGNGYHLRLSRDLKSIYFSGEYLLYDDSFIKPTPREDIDYYYQWNTTDSLQEMGDITLGIKPAPFLNVETGYGVLNREHRRKFITLHPFFFNIGYEEVDTLRKYFIGLLKKVNKFFLSSQYENSKTTHLFNYGFQYFMTKTSRVGVSGTYDKDTSNTGITTICELNTPPFMLSLGHRLYNDTIFLFGDLRLNVHYRGISLSGDLQQSQRYSQKRNETYIKVEEGKGNYVYDP</sequence>
<organism evidence="1 2">
    <name type="scientific">candidate division WOR-3 bacterium</name>
    <dbReference type="NCBI Taxonomy" id="2052148"/>
    <lineage>
        <taxon>Bacteria</taxon>
        <taxon>Bacteria division WOR-3</taxon>
    </lineage>
</organism>
<protein>
    <submittedName>
        <fullName evidence="1">Uncharacterized protein</fullName>
    </submittedName>
</protein>
<name>A0A9C9EKU7_UNCW3</name>
<accession>A0A9C9EKU7</accession>
<comment type="caution">
    <text evidence="1">The sequence shown here is derived from an EMBL/GenBank/DDBJ whole genome shotgun (WGS) entry which is preliminary data.</text>
</comment>
<evidence type="ECO:0000313" key="1">
    <source>
        <dbReference type="EMBL" id="HEC77775.1"/>
    </source>
</evidence>
<dbReference type="Proteomes" id="UP000885826">
    <property type="component" value="Unassembled WGS sequence"/>
</dbReference>
<dbReference type="EMBL" id="DRIG01000017">
    <property type="protein sequence ID" value="HEC77775.1"/>
    <property type="molecule type" value="Genomic_DNA"/>
</dbReference>
<feature type="non-terminal residue" evidence="1">
    <location>
        <position position="643"/>
    </location>
</feature>
<evidence type="ECO:0000313" key="2">
    <source>
        <dbReference type="Proteomes" id="UP000885826"/>
    </source>
</evidence>
<dbReference type="AlphaFoldDB" id="A0A9C9EKU7"/>
<gene>
    <name evidence="1" type="ORF">ENI34_01360</name>
</gene>
<proteinExistence type="predicted"/>
<reference evidence="1" key="1">
    <citation type="journal article" date="2020" name="mSystems">
        <title>Genome- and Community-Level Interaction Insights into Carbon Utilization and Element Cycling Functions of Hydrothermarchaeota in Hydrothermal Sediment.</title>
        <authorList>
            <person name="Zhou Z."/>
            <person name="Liu Y."/>
            <person name="Xu W."/>
            <person name="Pan J."/>
            <person name="Luo Z.H."/>
            <person name="Li M."/>
        </authorList>
    </citation>
    <scope>NUCLEOTIDE SEQUENCE</scope>
    <source>
        <strain evidence="1">HyVt-388</strain>
    </source>
</reference>